<feature type="coiled-coil region" evidence="1">
    <location>
        <begin position="102"/>
        <end position="263"/>
    </location>
</feature>
<dbReference type="PhylomeDB" id="A0A068U1J9"/>
<feature type="transmembrane region" description="Helical" evidence="2">
    <location>
        <begin position="328"/>
        <end position="349"/>
    </location>
</feature>
<evidence type="ECO:0000256" key="1">
    <source>
        <dbReference type="SAM" id="Coils"/>
    </source>
</evidence>
<evidence type="ECO:0000256" key="2">
    <source>
        <dbReference type="SAM" id="Phobius"/>
    </source>
</evidence>
<dbReference type="OMA" id="NCENKIQ"/>
<keyword evidence="1" id="KW-0175">Coiled coil</keyword>
<dbReference type="OrthoDB" id="1934337at2759"/>
<dbReference type="PANTHER" id="PTHR37761">
    <property type="entry name" value="OS09G0108400 PROTEIN"/>
    <property type="match status" value="1"/>
</dbReference>
<sequence length="350" mass="39308">MAGLLAWAADVVGAGGHDNGEDDNADSIPLIFTPEQLTYVQELDRKASSLRRSIQDLRLGLPPPDISQRLPHLHAHSLASNAALALQLNAHSATKEQVQLREFTLQEENAEYEKTIENCENKIRERLQEADLLQNKLKELDSTEKNLEFELQSLQAAVIASQFERSSESSVETNRLDEDEEAAEDANSALLDKLENKKNELASFEEIVQDLEKKWAKVQENAAKRPSPAQREKMLDKQLHSLIEQLEVKQAQAERLVSEIHLNEMELERLNALSRSLETSGADVNNTARNRFGRIGSGKGPASSDYIVDPHHKPQIGGRTETLQRLMLLRSAFVVYVLALHILVFIRLAF</sequence>
<keyword evidence="2" id="KW-0472">Membrane</keyword>
<evidence type="ECO:0000313" key="4">
    <source>
        <dbReference type="Proteomes" id="UP000295252"/>
    </source>
</evidence>
<proteinExistence type="predicted"/>
<reference evidence="4" key="1">
    <citation type="journal article" date="2014" name="Science">
        <title>The coffee genome provides insight into the convergent evolution of caffeine biosynthesis.</title>
        <authorList>
            <person name="Denoeud F."/>
            <person name="Carretero-Paulet L."/>
            <person name="Dereeper A."/>
            <person name="Droc G."/>
            <person name="Guyot R."/>
            <person name="Pietrella M."/>
            <person name="Zheng C."/>
            <person name="Alberti A."/>
            <person name="Anthony F."/>
            <person name="Aprea G."/>
            <person name="Aury J.M."/>
            <person name="Bento P."/>
            <person name="Bernard M."/>
            <person name="Bocs S."/>
            <person name="Campa C."/>
            <person name="Cenci A."/>
            <person name="Combes M.C."/>
            <person name="Crouzillat D."/>
            <person name="Da Silva C."/>
            <person name="Daddiego L."/>
            <person name="De Bellis F."/>
            <person name="Dussert S."/>
            <person name="Garsmeur O."/>
            <person name="Gayraud T."/>
            <person name="Guignon V."/>
            <person name="Jahn K."/>
            <person name="Jamilloux V."/>
            <person name="Joet T."/>
            <person name="Labadie K."/>
            <person name="Lan T."/>
            <person name="Leclercq J."/>
            <person name="Lepelley M."/>
            <person name="Leroy T."/>
            <person name="Li L.T."/>
            <person name="Librado P."/>
            <person name="Lopez L."/>
            <person name="Munoz A."/>
            <person name="Noel B."/>
            <person name="Pallavicini A."/>
            <person name="Perrotta G."/>
            <person name="Poncet V."/>
            <person name="Pot D."/>
            <person name="Priyono X."/>
            <person name="Rigoreau M."/>
            <person name="Rouard M."/>
            <person name="Rozas J."/>
            <person name="Tranchant-Dubreuil C."/>
            <person name="VanBuren R."/>
            <person name="Zhang Q."/>
            <person name="Andrade A.C."/>
            <person name="Argout X."/>
            <person name="Bertrand B."/>
            <person name="de Kochko A."/>
            <person name="Graziosi G."/>
            <person name="Henry R.J."/>
            <person name="Jayarama X."/>
            <person name="Ming R."/>
            <person name="Nagai C."/>
            <person name="Rounsley S."/>
            <person name="Sankoff D."/>
            <person name="Giuliano G."/>
            <person name="Albert V.A."/>
            <person name="Wincker P."/>
            <person name="Lashermes P."/>
        </authorList>
    </citation>
    <scope>NUCLEOTIDE SEQUENCE [LARGE SCALE GENOMIC DNA]</scope>
    <source>
        <strain evidence="4">cv. DH200-94</strain>
    </source>
</reference>
<gene>
    <name evidence="3" type="ORF">GSCOC_T00039757001</name>
</gene>
<organism evidence="3 4">
    <name type="scientific">Coffea canephora</name>
    <name type="common">Robusta coffee</name>
    <dbReference type="NCBI Taxonomy" id="49390"/>
    <lineage>
        <taxon>Eukaryota</taxon>
        <taxon>Viridiplantae</taxon>
        <taxon>Streptophyta</taxon>
        <taxon>Embryophyta</taxon>
        <taxon>Tracheophyta</taxon>
        <taxon>Spermatophyta</taxon>
        <taxon>Magnoliopsida</taxon>
        <taxon>eudicotyledons</taxon>
        <taxon>Gunneridae</taxon>
        <taxon>Pentapetalae</taxon>
        <taxon>asterids</taxon>
        <taxon>lamiids</taxon>
        <taxon>Gentianales</taxon>
        <taxon>Rubiaceae</taxon>
        <taxon>Ixoroideae</taxon>
        <taxon>Gardenieae complex</taxon>
        <taxon>Bertiereae - Coffeeae clade</taxon>
        <taxon>Coffeeae</taxon>
        <taxon>Coffea</taxon>
    </lineage>
</organism>
<dbReference type="Proteomes" id="UP000295252">
    <property type="component" value="Chromosome IX"/>
</dbReference>
<dbReference type="AlphaFoldDB" id="A0A068U1J9"/>
<dbReference type="STRING" id="49390.A0A068U1J9"/>
<keyword evidence="2" id="KW-1133">Transmembrane helix</keyword>
<name>A0A068U1J9_COFCA</name>
<keyword evidence="4" id="KW-1185">Reference proteome</keyword>
<dbReference type="Gramene" id="CDP02391">
    <property type="protein sequence ID" value="CDP02391"/>
    <property type="gene ID" value="GSCOC_T00039757001"/>
</dbReference>
<keyword evidence="2" id="KW-0812">Transmembrane</keyword>
<dbReference type="PANTHER" id="PTHR37761:SF2">
    <property type="entry name" value="OS09G0108400 PROTEIN"/>
    <property type="match status" value="1"/>
</dbReference>
<dbReference type="EMBL" id="HG739092">
    <property type="protein sequence ID" value="CDP02391.1"/>
    <property type="molecule type" value="Genomic_DNA"/>
</dbReference>
<dbReference type="FunCoup" id="A0A068U1J9">
    <property type="interactions" value="1579"/>
</dbReference>
<evidence type="ECO:0000313" key="3">
    <source>
        <dbReference type="EMBL" id="CDP02391.1"/>
    </source>
</evidence>
<protein>
    <submittedName>
        <fullName evidence="3">Uncharacterized protein</fullName>
    </submittedName>
</protein>
<accession>A0A068U1J9</accession>
<dbReference type="InParanoid" id="A0A068U1J9"/>